<dbReference type="Proteomes" id="UP000239757">
    <property type="component" value="Unassembled WGS sequence"/>
</dbReference>
<evidence type="ECO:0000313" key="1">
    <source>
        <dbReference type="EMBL" id="PPR98881.1"/>
    </source>
</evidence>
<proteinExistence type="predicted"/>
<name>A0A2P5X6D5_GOSBA</name>
<reference evidence="1 2" key="1">
    <citation type="submission" date="2015-01" db="EMBL/GenBank/DDBJ databases">
        <title>Genome of allotetraploid Gossypium barbadense reveals genomic plasticity and fiber elongation in cotton evolution.</title>
        <authorList>
            <person name="Chen X."/>
            <person name="Liu X."/>
            <person name="Zhao B."/>
            <person name="Zheng H."/>
            <person name="Hu Y."/>
            <person name="Lu G."/>
            <person name="Yang C."/>
            <person name="Chen J."/>
            <person name="Shan C."/>
            <person name="Zhang L."/>
            <person name="Zhou Y."/>
            <person name="Wang L."/>
            <person name="Guo W."/>
            <person name="Bai Y."/>
            <person name="Ruan J."/>
            <person name="Shangguan X."/>
            <person name="Mao Y."/>
            <person name="Jiang J."/>
            <person name="Zhu Y."/>
            <person name="Lei J."/>
            <person name="Kang H."/>
            <person name="Chen S."/>
            <person name="He X."/>
            <person name="Wang R."/>
            <person name="Wang Y."/>
            <person name="Chen J."/>
            <person name="Wang L."/>
            <person name="Yu S."/>
            <person name="Wang B."/>
            <person name="Wei J."/>
            <person name="Song S."/>
            <person name="Lu X."/>
            <person name="Gao Z."/>
            <person name="Gu W."/>
            <person name="Deng X."/>
            <person name="Ma D."/>
            <person name="Wang S."/>
            <person name="Liang W."/>
            <person name="Fang L."/>
            <person name="Cai C."/>
            <person name="Zhu X."/>
            <person name="Zhou B."/>
            <person name="Zhang Y."/>
            <person name="Chen Z."/>
            <person name="Xu S."/>
            <person name="Zhu R."/>
            <person name="Wang S."/>
            <person name="Zhang T."/>
            <person name="Zhao G."/>
        </authorList>
    </citation>
    <scope>NUCLEOTIDE SEQUENCE [LARGE SCALE GENOMIC DNA]</scope>
    <source>
        <strain evidence="2">cv. Xinhai21</strain>
        <tissue evidence="1">Leaf</tissue>
    </source>
</reference>
<dbReference type="AlphaFoldDB" id="A0A2P5X6D5"/>
<sequence length="390" mass="43283">MVVVEQEMAVMENLSQWSFSSYMMMSLRALYNCDKIRNFLGNIRKNKSGAQRCQHMKPSHELDERVVVAESASSFVDWARRYWGGVEEPEVSCQPSHVGANGDEPLPIPLYLVLNHKGDEIACKYLRDGGRTDALERLGLYEAVLGAKVCQQLKEKKCMWQLRACSSFSSRNSSVYRPRAAPNSGTLSWWIHPPRQNWTVLGSSYLVITVWRWNVEHSSIVSSKYVGSIIPKNSSQGSPNRCSGQQLRVGPEVFGTVLLGALGETVGEGDGFLRLGPQKRTIPSSSSKQYTPVFLGRVGSHGLVARSCLASFASPAPPVLAKSFSLFSHGLKHARVLGRVSMETPVFKISISSAELGMTHLHRTEWKNTEYRKRDFLILCGSDNVGICGI</sequence>
<organism evidence="1 2">
    <name type="scientific">Gossypium barbadense</name>
    <name type="common">Sea Island cotton</name>
    <name type="synonym">Hibiscus barbadensis</name>
    <dbReference type="NCBI Taxonomy" id="3634"/>
    <lineage>
        <taxon>Eukaryota</taxon>
        <taxon>Viridiplantae</taxon>
        <taxon>Streptophyta</taxon>
        <taxon>Embryophyta</taxon>
        <taxon>Tracheophyta</taxon>
        <taxon>Spermatophyta</taxon>
        <taxon>Magnoliopsida</taxon>
        <taxon>eudicotyledons</taxon>
        <taxon>Gunneridae</taxon>
        <taxon>Pentapetalae</taxon>
        <taxon>rosids</taxon>
        <taxon>malvids</taxon>
        <taxon>Malvales</taxon>
        <taxon>Malvaceae</taxon>
        <taxon>Malvoideae</taxon>
        <taxon>Gossypium</taxon>
    </lineage>
</organism>
<gene>
    <name evidence="1" type="ORF">GOBAR_AA21787</name>
</gene>
<protein>
    <submittedName>
        <fullName evidence="1">Uncharacterized protein</fullName>
    </submittedName>
</protein>
<dbReference type="EMBL" id="KZ665573">
    <property type="protein sequence ID" value="PPR98881.1"/>
    <property type="molecule type" value="Genomic_DNA"/>
</dbReference>
<evidence type="ECO:0000313" key="2">
    <source>
        <dbReference type="Proteomes" id="UP000239757"/>
    </source>
</evidence>
<accession>A0A2P5X6D5</accession>